<name>A0A812JF18_9DINO</name>
<evidence type="ECO:0000313" key="2">
    <source>
        <dbReference type="Proteomes" id="UP000601435"/>
    </source>
</evidence>
<proteinExistence type="predicted"/>
<gene>
    <name evidence="1" type="primary">SLC34A2</name>
    <name evidence="1" type="ORF">SNEC2469_LOCUS1672</name>
</gene>
<evidence type="ECO:0000313" key="1">
    <source>
        <dbReference type="EMBL" id="CAE7203744.1"/>
    </source>
</evidence>
<keyword evidence="2" id="KW-1185">Reference proteome</keyword>
<organism evidence="1 2">
    <name type="scientific">Symbiodinium necroappetens</name>
    <dbReference type="NCBI Taxonomy" id="1628268"/>
    <lineage>
        <taxon>Eukaryota</taxon>
        <taxon>Sar</taxon>
        <taxon>Alveolata</taxon>
        <taxon>Dinophyceae</taxon>
        <taxon>Suessiales</taxon>
        <taxon>Symbiodiniaceae</taxon>
        <taxon>Symbiodinium</taxon>
    </lineage>
</organism>
<protein>
    <submittedName>
        <fullName evidence="1">SLC34A2 protein</fullName>
    </submittedName>
</protein>
<reference evidence="1" key="1">
    <citation type="submission" date="2021-02" db="EMBL/GenBank/DDBJ databases">
        <authorList>
            <person name="Dougan E. K."/>
            <person name="Rhodes N."/>
            <person name="Thang M."/>
            <person name="Chan C."/>
        </authorList>
    </citation>
    <scope>NUCLEOTIDE SEQUENCE</scope>
</reference>
<sequence length="468" mass="52524">VLDSNFLGEPFGFEEVKQRWPRLVQTLGISEDQALKIIEADATPLLVESDAVSEVLARLAAISSREKALELVHRSPSLLAAAMSGKAKNGIAVSTLVDMLYAGRLYKVLEEEGRSNAGKLAEIELYANLLSAFRPCVDLVLSGHTARDAKDATRRIFRSLQDCAPNESIRVLLQRVAAAADPWSYLADQTRAGFSIGSRLVVEPSLTKKILPHSTSIVSHLPSIYTRLSILGPHVPGIVRILDQYLDIVEPHLDRIMERMDRIEPHLPYILLHLDVLAKHCGPLLDHFDLLMPYAELGRDRNLPNLDQCFDEPQVAKMEECLVDNLVDNWEGSAAARVEENSYLPKLLPYVDYLIPRLDQLAPHLPLAHPHLPYVLPFMDDLLPYIERFVRFPQVSKNADVLVGYLGWLLRVPLIPRILKLPLVPRIIAWISVRLPRRPQRLASLLLLYSEVVIVRAFNSLDHAEDAG</sequence>
<accession>A0A812JF18</accession>
<dbReference type="Proteomes" id="UP000601435">
    <property type="component" value="Unassembled WGS sequence"/>
</dbReference>
<dbReference type="AlphaFoldDB" id="A0A812JF18"/>
<dbReference type="OrthoDB" id="443813at2759"/>
<comment type="caution">
    <text evidence="1">The sequence shown here is derived from an EMBL/GenBank/DDBJ whole genome shotgun (WGS) entry which is preliminary data.</text>
</comment>
<feature type="non-terminal residue" evidence="1">
    <location>
        <position position="1"/>
    </location>
</feature>
<dbReference type="EMBL" id="CAJNJA010006025">
    <property type="protein sequence ID" value="CAE7203744.1"/>
    <property type="molecule type" value="Genomic_DNA"/>
</dbReference>